<comment type="caution">
    <text evidence="1">The sequence shown here is derived from an EMBL/GenBank/DDBJ whole genome shotgun (WGS) entry which is preliminary data.</text>
</comment>
<dbReference type="Gene3D" id="2.120.10.30">
    <property type="entry name" value="TolB, C-terminal domain"/>
    <property type="match status" value="1"/>
</dbReference>
<protein>
    <recommendedName>
        <fullName evidence="2">6-bladed beta-propeller</fullName>
    </recommendedName>
</protein>
<accession>A0A7C0VAP3</accession>
<dbReference type="Proteomes" id="UP000885847">
    <property type="component" value="Unassembled WGS sequence"/>
</dbReference>
<proteinExistence type="predicted"/>
<dbReference type="EMBL" id="DQWE01000253">
    <property type="protein sequence ID" value="HDI83187.1"/>
    <property type="molecule type" value="Genomic_DNA"/>
</dbReference>
<sequence length="251" mass="27985">MVFLLLSLTLSGFDTPESMISDGEFIYVSCINGSPTKKDGNGYIAKLKMDGTIVKKDFITGLDAPKGMWIVDSFLLVTDIDRVRIINLKKGDLIKTIDVDGAQFLNDITGGDGKIFVSDTKGNVVYQFDYTPPSGLKLETKIIVTGGPNGLYYRSPHLYIVTWNSGKVMFYCTRGKEFHPLTDGYKQLDGVWLEGNDIIFSSWDGNIYSLSGDKKTVLFKSLVSPADISLVNHVILIPEFMEDRIRIEKLE</sequence>
<evidence type="ECO:0000313" key="1">
    <source>
        <dbReference type="EMBL" id="HDI83187.1"/>
    </source>
</evidence>
<dbReference type="SUPFAM" id="SSF63825">
    <property type="entry name" value="YWTD domain"/>
    <property type="match status" value="1"/>
</dbReference>
<dbReference type="InterPro" id="IPR011042">
    <property type="entry name" value="6-blade_b-propeller_TolB-like"/>
</dbReference>
<dbReference type="AlphaFoldDB" id="A0A7C0VAP3"/>
<organism evidence="1">
    <name type="scientific">candidate division WOR-3 bacterium</name>
    <dbReference type="NCBI Taxonomy" id="2052148"/>
    <lineage>
        <taxon>Bacteria</taxon>
        <taxon>Bacteria division WOR-3</taxon>
    </lineage>
</organism>
<evidence type="ECO:0008006" key="2">
    <source>
        <dbReference type="Google" id="ProtNLM"/>
    </source>
</evidence>
<gene>
    <name evidence="1" type="ORF">ENF18_05300</name>
</gene>
<name>A0A7C0VAP3_UNCW3</name>
<reference evidence="1" key="1">
    <citation type="journal article" date="2020" name="mSystems">
        <title>Genome- and Community-Level Interaction Insights into Carbon Utilization and Element Cycling Functions of Hydrothermarchaeota in Hydrothermal Sediment.</title>
        <authorList>
            <person name="Zhou Z."/>
            <person name="Liu Y."/>
            <person name="Xu W."/>
            <person name="Pan J."/>
            <person name="Luo Z.H."/>
            <person name="Li M."/>
        </authorList>
    </citation>
    <scope>NUCLEOTIDE SEQUENCE [LARGE SCALE GENOMIC DNA]</scope>
    <source>
        <strain evidence="1">HyVt-102</strain>
    </source>
</reference>